<organism evidence="9 11">
    <name type="scientific">Phyllostomus discolor</name>
    <name type="common">pale spear-nosed bat</name>
    <dbReference type="NCBI Taxonomy" id="89673"/>
    <lineage>
        <taxon>Eukaryota</taxon>
        <taxon>Metazoa</taxon>
        <taxon>Chordata</taxon>
        <taxon>Craniata</taxon>
        <taxon>Vertebrata</taxon>
        <taxon>Euteleostomi</taxon>
        <taxon>Mammalia</taxon>
        <taxon>Eutheria</taxon>
        <taxon>Laurasiatheria</taxon>
        <taxon>Chiroptera</taxon>
        <taxon>Yangochiroptera</taxon>
        <taxon>Phyllostomidae</taxon>
        <taxon>Phyllostominae</taxon>
        <taxon>Phyllostomus</taxon>
    </lineage>
</organism>
<dbReference type="GO" id="GO:0048010">
    <property type="term" value="P:vascular endothelial growth factor receptor signaling pathway"/>
    <property type="evidence" value="ECO:0007669"/>
    <property type="project" value="TreeGrafter"/>
</dbReference>
<dbReference type="Gene3D" id="2.10.90.10">
    <property type="entry name" value="Cystine-knot cytokines"/>
    <property type="match status" value="1"/>
</dbReference>
<feature type="domain" description="Platelet-derived growth factor (PDGF) family profile" evidence="7">
    <location>
        <begin position="39"/>
        <end position="135"/>
    </location>
</feature>
<keyword evidence="4" id="KW-0497">Mitogen</keyword>
<dbReference type="GO" id="GO:0051781">
    <property type="term" value="P:positive regulation of cell division"/>
    <property type="evidence" value="ECO:0007669"/>
    <property type="project" value="UniProtKB-KW"/>
</dbReference>
<evidence type="ECO:0000259" key="7">
    <source>
        <dbReference type="PROSITE" id="PS50278"/>
    </source>
</evidence>
<dbReference type="RefSeq" id="XP_035868144.1">
    <property type="nucleotide sequence ID" value="XM_036012251.1"/>
</dbReference>
<accession>A0A6J2L627</accession>
<reference evidence="11 12" key="2">
    <citation type="submission" date="2025-04" db="UniProtKB">
        <authorList>
            <consortium name="RefSeq"/>
        </authorList>
    </citation>
    <scope>IDENTIFICATION</scope>
    <source>
        <tissue evidence="11 12">Muscle</tissue>
    </source>
</reference>
<dbReference type="Proteomes" id="UP000504628">
    <property type="component" value="Chromosome 1"/>
</dbReference>
<dbReference type="EMBL" id="JABVXQ010000001">
    <property type="protein sequence ID" value="KAF6132054.1"/>
    <property type="molecule type" value="Genomic_DNA"/>
</dbReference>
<keyword evidence="9" id="KW-1185">Reference proteome</keyword>
<dbReference type="GO" id="GO:0005172">
    <property type="term" value="F:vascular endothelial growth factor receptor binding"/>
    <property type="evidence" value="ECO:0007669"/>
    <property type="project" value="TreeGrafter"/>
</dbReference>
<dbReference type="GO" id="GO:0005615">
    <property type="term" value="C:extracellular space"/>
    <property type="evidence" value="ECO:0007669"/>
    <property type="project" value="TreeGrafter"/>
</dbReference>
<dbReference type="GeneID" id="114492659"/>
<dbReference type="InterPro" id="IPR050507">
    <property type="entry name" value="PDGF/VEGF_growth_factor"/>
</dbReference>
<dbReference type="PROSITE" id="PS50278">
    <property type="entry name" value="PDGF_2"/>
    <property type="match status" value="1"/>
</dbReference>
<keyword evidence="6" id="KW-0732">Signal</keyword>
<dbReference type="InterPro" id="IPR023581">
    <property type="entry name" value="PD_growth_factor_CS"/>
</dbReference>
<feature type="chain" id="PRO_5044641059" evidence="6">
    <location>
        <begin position="19"/>
        <end position="170"/>
    </location>
</feature>
<dbReference type="RefSeq" id="XP_028362901.1">
    <property type="nucleotide sequence ID" value="XM_028507100.2"/>
</dbReference>
<dbReference type="GO" id="GO:0045766">
    <property type="term" value="P:positive regulation of angiogenesis"/>
    <property type="evidence" value="ECO:0007669"/>
    <property type="project" value="TreeGrafter"/>
</dbReference>
<dbReference type="InterPro" id="IPR000072">
    <property type="entry name" value="PDGF/VEGF_dom"/>
</dbReference>
<comment type="similarity">
    <text evidence="1 5">Belongs to the PDGF/VEGF growth factor family.</text>
</comment>
<keyword evidence="2 5" id="KW-0339">Growth factor</keyword>
<dbReference type="SUPFAM" id="SSF57501">
    <property type="entry name" value="Cystine-knot cytokines"/>
    <property type="match status" value="1"/>
</dbReference>
<evidence type="ECO:0000256" key="3">
    <source>
        <dbReference type="ARBA" id="ARBA00023157"/>
    </source>
</evidence>
<evidence type="ECO:0000313" key="10">
    <source>
        <dbReference type="Proteomes" id="UP000664940"/>
    </source>
</evidence>
<dbReference type="GO" id="GO:0060754">
    <property type="term" value="P:positive regulation of mast cell chemotaxis"/>
    <property type="evidence" value="ECO:0007669"/>
    <property type="project" value="TreeGrafter"/>
</dbReference>
<dbReference type="PANTHER" id="PTHR12025:SF9">
    <property type="entry name" value="PLACENTA GROWTH FACTOR"/>
    <property type="match status" value="1"/>
</dbReference>
<keyword evidence="3" id="KW-1015">Disulfide bond</keyword>
<evidence type="ECO:0000256" key="5">
    <source>
        <dbReference type="RuleBase" id="RU003818"/>
    </source>
</evidence>
<evidence type="ECO:0000313" key="12">
    <source>
        <dbReference type="RefSeq" id="XP_035868144.1"/>
    </source>
</evidence>
<name>A0A6J2L627_9CHIR</name>
<evidence type="ECO:0000313" key="9">
    <source>
        <dbReference type="Proteomes" id="UP000504628"/>
    </source>
</evidence>
<dbReference type="AlphaFoldDB" id="A0A6J2L627"/>
<evidence type="ECO:0000313" key="8">
    <source>
        <dbReference type="EMBL" id="KAF6132054.1"/>
    </source>
</evidence>
<dbReference type="CTD" id="5228"/>
<dbReference type="GO" id="GO:0001666">
    <property type="term" value="P:response to hypoxia"/>
    <property type="evidence" value="ECO:0007669"/>
    <property type="project" value="TreeGrafter"/>
</dbReference>
<dbReference type="PANTHER" id="PTHR12025">
    <property type="entry name" value="VASCULAR ENDOTHELIAL GROWTH FACTOR"/>
    <property type="match status" value="1"/>
</dbReference>
<dbReference type="GO" id="GO:0016020">
    <property type="term" value="C:membrane"/>
    <property type="evidence" value="ECO:0007669"/>
    <property type="project" value="InterPro"/>
</dbReference>
<dbReference type="KEGG" id="pdic:114492659"/>
<dbReference type="Pfam" id="PF00341">
    <property type="entry name" value="PDGF"/>
    <property type="match status" value="1"/>
</dbReference>
<evidence type="ECO:0000313" key="11">
    <source>
        <dbReference type="RefSeq" id="XP_028362901.1"/>
    </source>
</evidence>
<dbReference type="InterPro" id="IPR029034">
    <property type="entry name" value="Cystine-knot_cytokine"/>
</dbReference>
<gene>
    <name evidence="11 12" type="primary">PGF</name>
    <name evidence="8" type="ORF">HJG60_014849</name>
</gene>
<dbReference type="GO" id="GO:0002040">
    <property type="term" value="P:sprouting angiogenesis"/>
    <property type="evidence" value="ECO:0007669"/>
    <property type="project" value="TreeGrafter"/>
</dbReference>
<evidence type="ECO:0000256" key="4">
    <source>
        <dbReference type="ARBA" id="ARBA00023246"/>
    </source>
</evidence>
<reference evidence="8 10" key="1">
    <citation type="journal article" date="2020" name="Nature">
        <title>Six reference-quality genomes reveal evolution of bat adaptations.</title>
        <authorList>
            <person name="Jebb D."/>
            <person name="Huang Z."/>
            <person name="Pippel M."/>
            <person name="Hughes G.M."/>
            <person name="Lavrichenko K."/>
            <person name="Devanna P."/>
            <person name="Winkler S."/>
            <person name="Jermiin L.S."/>
            <person name="Skirmuntt E.C."/>
            <person name="Katzourakis A."/>
            <person name="Burkitt-Gray L."/>
            <person name="Ray D.A."/>
            <person name="Sullivan K.A.M."/>
            <person name="Roscito J.G."/>
            <person name="Kirilenko B.M."/>
            <person name="Davalos L.M."/>
            <person name="Corthals A.P."/>
            <person name="Power M.L."/>
            <person name="Jones G."/>
            <person name="Ransome R.D."/>
            <person name="Dechmann D.K.N."/>
            <person name="Locatelli A.G."/>
            <person name="Puechmaille S.J."/>
            <person name="Fedrigo O."/>
            <person name="Jarvis E.D."/>
            <person name="Hiller M."/>
            <person name="Vernes S.C."/>
            <person name="Myers E.W."/>
            <person name="Teeling E.C."/>
        </authorList>
    </citation>
    <scope>NUCLEOTIDE SEQUENCE [LARGE SCALE GENOMIC DNA]</scope>
    <source>
        <strain evidence="8">Bat1K_MPI-CBG_1</strain>
    </source>
</reference>
<dbReference type="Proteomes" id="UP000664940">
    <property type="component" value="Unassembled WGS sequence"/>
</dbReference>
<dbReference type="GO" id="GO:0038084">
    <property type="term" value="P:vascular endothelial growth factor signaling pathway"/>
    <property type="evidence" value="ECO:0007669"/>
    <property type="project" value="TreeGrafter"/>
</dbReference>
<dbReference type="SMART" id="SM00141">
    <property type="entry name" value="PDGF"/>
    <property type="match status" value="1"/>
</dbReference>
<dbReference type="PROSITE" id="PS00249">
    <property type="entry name" value="PDGF_1"/>
    <property type="match status" value="1"/>
</dbReference>
<protein>
    <submittedName>
        <fullName evidence="11 12">Placenta growth factor isoform X1</fullName>
    </submittedName>
    <submittedName>
        <fullName evidence="8">Placental growth factor</fullName>
    </submittedName>
</protein>
<dbReference type="GO" id="GO:0050930">
    <property type="term" value="P:induction of positive chemotaxis"/>
    <property type="evidence" value="ECO:0007669"/>
    <property type="project" value="TreeGrafter"/>
</dbReference>
<evidence type="ECO:0000256" key="1">
    <source>
        <dbReference type="ARBA" id="ARBA00006686"/>
    </source>
</evidence>
<proteinExistence type="inferred from homology"/>
<sequence length="170" mass="19222">MLAMRLLTCFLQLLAGLALPAVPSQQSALPARDNSSETEVVPFQEVWGRSYCRSMEKLVNIVSLYPNEVQYMFNPSCVALLRCTGCCGDESLHCVPVETANITMQILKISSKKQSSYVEMTFSQHKRCECRPVWDVIKPERRRNKGSGKRKKEKQRPTVCHLCGNTAPLR</sequence>
<feature type="signal peptide" evidence="6">
    <location>
        <begin position="1"/>
        <end position="18"/>
    </location>
</feature>
<evidence type="ECO:0000256" key="2">
    <source>
        <dbReference type="ARBA" id="ARBA00023030"/>
    </source>
</evidence>
<dbReference type="GO" id="GO:0008083">
    <property type="term" value="F:growth factor activity"/>
    <property type="evidence" value="ECO:0007669"/>
    <property type="project" value="UniProtKB-KW"/>
</dbReference>
<dbReference type="OrthoDB" id="6370328at2759"/>
<dbReference type="GO" id="GO:0001938">
    <property type="term" value="P:positive regulation of endothelial cell proliferation"/>
    <property type="evidence" value="ECO:0007669"/>
    <property type="project" value="TreeGrafter"/>
</dbReference>
<evidence type="ECO:0000256" key="6">
    <source>
        <dbReference type="SAM" id="SignalP"/>
    </source>
</evidence>
<dbReference type="GO" id="GO:0042056">
    <property type="term" value="F:chemoattractant activity"/>
    <property type="evidence" value="ECO:0007669"/>
    <property type="project" value="TreeGrafter"/>
</dbReference>
<dbReference type="CDD" id="cd00135">
    <property type="entry name" value="PDGF"/>
    <property type="match status" value="1"/>
</dbReference>